<evidence type="ECO:0000313" key="2">
    <source>
        <dbReference type="Proteomes" id="UP001595632"/>
    </source>
</evidence>
<reference evidence="2" key="1">
    <citation type="journal article" date="2019" name="Int. J. Syst. Evol. Microbiol.">
        <title>The Global Catalogue of Microorganisms (GCM) 10K type strain sequencing project: providing services to taxonomists for standard genome sequencing and annotation.</title>
        <authorList>
            <consortium name="The Broad Institute Genomics Platform"/>
            <consortium name="The Broad Institute Genome Sequencing Center for Infectious Disease"/>
            <person name="Wu L."/>
            <person name="Ma J."/>
        </authorList>
    </citation>
    <scope>NUCLEOTIDE SEQUENCE [LARGE SCALE GENOMIC DNA]</scope>
    <source>
        <strain evidence="2">KCTC 52366</strain>
    </source>
</reference>
<dbReference type="EMBL" id="JBHRTB010000010">
    <property type="protein sequence ID" value="MFC3145679.1"/>
    <property type="molecule type" value="Genomic_DNA"/>
</dbReference>
<comment type="caution">
    <text evidence="1">The sequence shown here is derived from an EMBL/GenBank/DDBJ whole genome shotgun (WGS) entry which is preliminary data.</text>
</comment>
<proteinExistence type="predicted"/>
<name>A0ABV7GVK3_9RHOB</name>
<gene>
    <name evidence="1" type="ORF">ACFOGP_23355</name>
</gene>
<accession>A0ABV7GVK3</accession>
<evidence type="ECO:0000313" key="1">
    <source>
        <dbReference type="EMBL" id="MFC3145679.1"/>
    </source>
</evidence>
<evidence type="ECO:0008006" key="3">
    <source>
        <dbReference type="Google" id="ProtNLM"/>
    </source>
</evidence>
<dbReference type="Proteomes" id="UP001595632">
    <property type="component" value="Unassembled WGS sequence"/>
</dbReference>
<keyword evidence="2" id="KW-1185">Reference proteome</keyword>
<dbReference type="RefSeq" id="WP_275632630.1">
    <property type="nucleotide sequence ID" value="NZ_JARGYD010000003.1"/>
</dbReference>
<protein>
    <recommendedName>
        <fullName evidence="3">50S ribosomal protein L29</fullName>
    </recommendedName>
</protein>
<sequence length="76" mass="8875">MAKTSGFDGDLVREQWQTIYAFCTQDELELELNRLQRERAAMRDCETTEKRAKRINRIRTELVDARLALLTSRADG</sequence>
<organism evidence="1 2">
    <name type="scientific">Psychromarinibacter halotolerans</name>
    <dbReference type="NCBI Taxonomy" id="1775175"/>
    <lineage>
        <taxon>Bacteria</taxon>
        <taxon>Pseudomonadati</taxon>
        <taxon>Pseudomonadota</taxon>
        <taxon>Alphaproteobacteria</taxon>
        <taxon>Rhodobacterales</taxon>
        <taxon>Paracoccaceae</taxon>
        <taxon>Psychromarinibacter</taxon>
    </lineage>
</organism>